<sequence length="205" mass="22417">MAISVETVGVNALKLYFDGMPKMTARSMRLAINTVVRRSGMKALRDGMLAEISFPRGYLKGDRLKVARYASDNKLEATILARKRATSLARFATSGTMGKSGVTVKVRRGRTTFLKKAFLVKLKAGASMSEDNYNTGLAVRLSPGEKLNNKASAHKAWLVPGRVALLYAPSVNQVMETTAGKVSPQIAKLVEGEFFRQFERLSNGK</sequence>
<keyword evidence="2" id="KW-1185">Reference proteome</keyword>
<evidence type="ECO:0000313" key="2">
    <source>
        <dbReference type="Proteomes" id="UP000031807"/>
    </source>
</evidence>
<dbReference type="OrthoDB" id="9083at10239"/>
<protein>
    <recommendedName>
        <fullName evidence="3">Minor tail protein</fullName>
    </recommendedName>
</protein>
<proteinExistence type="predicted"/>
<dbReference type="GeneID" id="26626776"/>
<dbReference type="EMBL" id="KP063118">
    <property type="protein sequence ID" value="AJA41301.1"/>
    <property type="molecule type" value="Genomic_DNA"/>
</dbReference>
<organism evidence="1 2">
    <name type="scientific">Proteus phage pPM_01</name>
    <dbReference type="NCBI Taxonomy" id="1567485"/>
    <lineage>
        <taxon>Viruses</taxon>
        <taxon>Duplodnaviria</taxon>
        <taxon>Heunggongvirae</taxon>
        <taxon>Uroviricota</taxon>
        <taxon>Caudoviricetes</taxon>
        <taxon>Casjensviridae</taxon>
        <taxon>Lavrentievavirus</taxon>
        <taxon>Lavrentievavirus pPM01</taxon>
    </lineage>
</organism>
<evidence type="ECO:0008006" key="3">
    <source>
        <dbReference type="Google" id="ProtNLM"/>
    </source>
</evidence>
<reference evidence="1 2" key="1">
    <citation type="submission" date="2014-10" db="EMBL/GenBank/DDBJ databases">
        <title>Characterization of phage pPM_01 specific to Proteus mirabilis.</title>
        <authorList>
            <person name="Wirjon I.A."/>
            <person name="Mat Arip Y."/>
        </authorList>
    </citation>
    <scope>NUCLEOTIDE SEQUENCE [LARGE SCALE GENOMIC DNA]</scope>
</reference>
<gene>
    <name evidence="1" type="ORF">pPM01_0052</name>
</gene>
<dbReference type="Proteomes" id="UP000031807">
    <property type="component" value="Segment"/>
</dbReference>
<evidence type="ECO:0000313" key="1">
    <source>
        <dbReference type="EMBL" id="AJA41301.1"/>
    </source>
</evidence>
<dbReference type="KEGG" id="vg:26626776"/>
<dbReference type="RefSeq" id="YP_009199665.1">
    <property type="nucleotide sequence ID" value="NC_028812.1"/>
</dbReference>
<name>A0A0B4SK09_9CAUD</name>
<accession>A0A0B4SK09</accession>